<accession>G2YFH8</accession>
<name>G2YFH8_BOTF4</name>
<evidence type="ECO:0000313" key="1">
    <source>
        <dbReference type="EMBL" id="CCD50526.1"/>
    </source>
</evidence>
<reference evidence="2" key="1">
    <citation type="journal article" date="2011" name="PLoS Genet.">
        <title>Genomic analysis of the necrotrophic fungal pathogens Sclerotinia sclerotiorum and Botrytis cinerea.</title>
        <authorList>
            <person name="Amselem J."/>
            <person name="Cuomo C.A."/>
            <person name="van Kan J.A."/>
            <person name="Viaud M."/>
            <person name="Benito E.P."/>
            <person name="Couloux A."/>
            <person name="Coutinho P.M."/>
            <person name="de Vries R.P."/>
            <person name="Dyer P.S."/>
            <person name="Fillinger S."/>
            <person name="Fournier E."/>
            <person name="Gout L."/>
            <person name="Hahn M."/>
            <person name="Kohn L."/>
            <person name="Lapalu N."/>
            <person name="Plummer K.M."/>
            <person name="Pradier J.M."/>
            <person name="Quevillon E."/>
            <person name="Sharon A."/>
            <person name="Simon A."/>
            <person name="ten Have A."/>
            <person name="Tudzynski B."/>
            <person name="Tudzynski P."/>
            <person name="Wincker P."/>
            <person name="Andrew M."/>
            <person name="Anthouard V."/>
            <person name="Beever R.E."/>
            <person name="Beffa R."/>
            <person name="Benoit I."/>
            <person name="Bouzid O."/>
            <person name="Brault B."/>
            <person name="Chen Z."/>
            <person name="Choquer M."/>
            <person name="Collemare J."/>
            <person name="Cotton P."/>
            <person name="Danchin E.G."/>
            <person name="Da Silva C."/>
            <person name="Gautier A."/>
            <person name="Giraud C."/>
            <person name="Giraud T."/>
            <person name="Gonzalez C."/>
            <person name="Grossetete S."/>
            <person name="Guldener U."/>
            <person name="Henrissat B."/>
            <person name="Howlett B.J."/>
            <person name="Kodira C."/>
            <person name="Kretschmer M."/>
            <person name="Lappartient A."/>
            <person name="Leroch M."/>
            <person name="Levis C."/>
            <person name="Mauceli E."/>
            <person name="Neuveglise C."/>
            <person name="Oeser B."/>
            <person name="Pearson M."/>
            <person name="Poulain J."/>
            <person name="Poussereau N."/>
            <person name="Quesneville H."/>
            <person name="Rascle C."/>
            <person name="Schumacher J."/>
            <person name="Segurens B."/>
            <person name="Sexton A."/>
            <person name="Silva E."/>
            <person name="Sirven C."/>
            <person name="Soanes D.M."/>
            <person name="Talbot N.J."/>
            <person name="Templeton M."/>
            <person name="Yandava C."/>
            <person name="Yarden O."/>
            <person name="Zeng Q."/>
            <person name="Rollins J.A."/>
            <person name="Lebrun M.H."/>
            <person name="Dickman M."/>
        </authorList>
    </citation>
    <scope>NUCLEOTIDE SEQUENCE [LARGE SCALE GENOMIC DNA]</scope>
    <source>
        <strain evidence="2">T4</strain>
    </source>
</reference>
<gene>
    <name evidence="1" type="ORF">BofuT4_uP089250.1</name>
</gene>
<protein>
    <submittedName>
        <fullName evidence="1">Uncharacterized protein</fullName>
    </submittedName>
</protein>
<dbReference type="AlphaFoldDB" id="G2YFH8"/>
<proteinExistence type="predicted"/>
<dbReference type="EMBL" id="FQ790326">
    <property type="protein sequence ID" value="CCD50526.1"/>
    <property type="molecule type" value="Genomic_DNA"/>
</dbReference>
<dbReference type="HOGENOM" id="CLU_3224473_0_0_1"/>
<dbReference type="InParanoid" id="G2YFH8"/>
<organism evidence="1 2">
    <name type="scientific">Botryotinia fuckeliana (strain T4)</name>
    <name type="common">Noble rot fungus</name>
    <name type="synonym">Botrytis cinerea</name>
    <dbReference type="NCBI Taxonomy" id="999810"/>
    <lineage>
        <taxon>Eukaryota</taxon>
        <taxon>Fungi</taxon>
        <taxon>Dikarya</taxon>
        <taxon>Ascomycota</taxon>
        <taxon>Pezizomycotina</taxon>
        <taxon>Leotiomycetes</taxon>
        <taxon>Helotiales</taxon>
        <taxon>Sclerotiniaceae</taxon>
        <taxon>Botrytis</taxon>
    </lineage>
</organism>
<evidence type="ECO:0000313" key="2">
    <source>
        <dbReference type="Proteomes" id="UP000008177"/>
    </source>
</evidence>
<dbReference type="Proteomes" id="UP000008177">
    <property type="component" value="Unplaced contigs"/>
</dbReference>
<sequence>MVEIGIVTVVKASFAIDGDGDGDESHLSLVLADSCRYNLLGSFP</sequence>